<evidence type="ECO:0000313" key="2">
    <source>
        <dbReference type="EMBL" id="CCF99615.1"/>
    </source>
</evidence>
<reference evidence="2" key="2">
    <citation type="submission" date="2012-02" db="EMBL/GenBank/DDBJ databases">
        <authorList>
            <person name="Genoscope - CEA"/>
        </authorList>
    </citation>
    <scope>NUCLEOTIDE SEQUENCE</scope>
</reference>
<keyword evidence="1" id="KW-0812">Transmembrane</keyword>
<accession>H6RF04</accession>
<dbReference type="EMBL" id="FO117585">
    <property type="protein sequence ID" value="CCF99615.1"/>
    <property type="molecule type" value="Genomic_DNA"/>
</dbReference>
<sequence>MHSNLRILYILVALTVVTAGVWWLQGNKGRLDHIEGTDFGIVDTSKVDKIFIADMDGVEVTLSRPERGRLWDLNGKYKAREDAVKLLLKTFRRAAVQGPVAEAAQENVVRLIAARGKKVEIYQGGDQPVKTWYVGTATPSHTGTYMVLETPDGRGSEPYVVHMEGFTGYLSTRFFTSEREWRYTGIFDHPKRTLRGVEVRISEEEGESYALTAQDEGGLVLSDLEGTPLPYRDTTGVQDHFLRFKKVHLETFRSRLEPQVEDSLRTASAAFELSAVGKGGKRANISVHWKPGSGQPNDLGVLEEHDMEQLYGVTDDGEVVLLQRFVFDPLIRPLSELQKNPIPPVASAGLPMPTN</sequence>
<gene>
    <name evidence="2" type="ORF">VIS_S18BPA60013</name>
</gene>
<name>H6RF04_9BACT</name>
<evidence type="ECO:0008006" key="3">
    <source>
        <dbReference type="Google" id="ProtNLM"/>
    </source>
</evidence>
<feature type="transmembrane region" description="Helical" evidence="1">
    <location>
        <begin position="7"/>
        <end position="24"/>
    </location>
</feature>
<proteinExistence type="predicted"/>
<organism evidence="2">
    <name type="scientific">uncultured Flavobacteriia bacterium</name>
    <dbReference type="NCBI Taxonomy" id="212695"/>
    <lineage>
        <taxon>Bacteria</taxon>
        <taxon>Pseudomonadati</taxon>
        <taxon>Bacteroidota</taxon>
        <taxon>Flavobacteriia</taxon>
        <taxon>environmental samples</taxon>
    </lineage>
</organism>
<keyword evidence="1" id="KW-1133">Transmembrane helix</keyword>
<protein>
    <recommendedName>
        <fullName evidence="3">DUF4340 domain-containing protein</fullName>
    </recommendedName>
</protein>
<evidence type="ECO:0000256" key="1">
    <source>
        <dbReference type="SAM" id="Phobius"/>
    </source>
</evidence>
<keyword evidence="1" id="KW-0472">Membrane</keyword>
<reference evidence="2" key="1">
    <citation type="journal article" date="2012" name="Environ. Microbiol.">
        <title>Genomic content of uncultured Bacteroidetes from contrasting oceanic provinces in the North Atlantic Ocean.</title>
        <authorList>
            <person name="Gomez-Pereira P.R."/>
            <person name="Schuler M."/>
            <person name="Fuchs B.M."/>
            <person name="Bennke C."/>
            <person name="Teeling H."/>
            <person name="Waldmann J."/>
            <person name="Richter M."/>
            <person name="Barbe V."/>
            <person name="Bataille E."/>
            <person name="Glockner F.O."/>
            <person name="Amann R."/>
        </authorList>
    </citation>
    <scope>NUCLEOTIDE SEQUENCE</scope>
</reference>
<dbReference type="AlphaFoldDB" id="H6RF04"/>